<keyword evidence="3" id="KW-0378">Hydrolase</keyword>
<keyword evidence="4" id="KW-0904">Protein phosphatase</keyword>
<feature type="active site" evidence="6">
    <location>
        <position position="21"/>
    </location>
</feature>
<organism evidence="8 9">
    <name type="scientific">Rhodobacter xanthinilyticus</name>
    <dbReference type="NCBI Taxonomy" id="1850250"/>
    <lineage>
        <taxon>Bacteria</taxon>
        <taxon>Pseudomonadati</taxon>
        <taxon>Pseudomonadota</taxon>
        <taxon>Alphaproteobacteria</taxon>
        <taxon>Rhodobacterales</taxon>
        <taxon>Rhodobacter group</taxon>
        <taxon>Rhodobacter</taxon>
    </lineage>
</organism>
<dbReference type="SMART" id="SM00226">
    <property type="entry name" value="LMWPc"/>
    <property type="match status" value="1"/>
</dbReference>
<keyword evidence="9" id="KW-1185">Reference proteome</keyword>
<evidence type="ECO:0000256" key="3">
    <source>
        <dbReference type="ARBA" id="ARBA00022801"/>
    </source>
</evidence>
<comment type="similarity">
    <text evidence="1">Belongs to the low molecular weight phosphotyrosine protein phosphatase family.</text>
</comment>
<evidence type="ECO:0000256" key="2">
    <source>
        <dbReference type="ARBA" id="ARBA00013064"/>
    </source>
</evidence>
<dbReference type="Gene3D" id="3.40.50.2300">
    <property type="match status" value="1"/>
</dbReference>
<dbReference type="Proteomes" id="UP000176562">
    <property type="component" value="Chromosome"/>
</dbReference>
<feature type="active site" description="Proton donor" evidence="6">
    <location>
        <position position="121"/>
    </location>
</feature>
<dbReference type="PRINTS" id="PR00719">
    <property type="entry name" value="LMWPTPASE"/>
</dbReference>
<dbReference type="PANTHER" id="PTHR11717">
    <property type="entry name" value="LOW MOLECULAR WEIGHT PROTEIN TYROSINE PHOSPHATASE"/>
    <property type="match status" value="1"/>
</dbReference>
<dbReference type="Pfam" id="PF01451">
    <property type="entry name" value="LMWPc"/>
    <property type="match status" value="1"/>
</dbReference>
<dbReference type="InterPro" id="IPR036196">
    <property type="entry name" value="Ptyr_pPase_sf"/>
</dbReference>
<accession>A0A1D9MFW7</accession>
<dbReference type="InterPro" id="IPR050438">
    <property type="entry name" value="LMW_PTPase"/>
</dbReference>
<dbReference type="PANTHER" id="PTHR11717:SF31">
    <property type="entry name" value="LOW MOLECULAR WEIGHT PROTEIN-TYROSINE-PHOSPHATASE ETP-RELATED"/>
    <property type="match status" value="1"/>
</dbReference>
<dbReference type="STRING" id="1850250.LPB142_16200"/>
<dbReference type="AlphaFoldDB" id="A0A1D9MFW7"/>
<protein>
    <recommendedName>
        <fullName evidence="2">protein-tyrosine-phosphatase</fullName>
        <ecNumber evidence="2">3.1.3.48</ecNumber>
    </recommendedName>
</protein>
<sequence>MTAPLPDFRSVLVVCTGNVCRSPLAEAVLQARVPGCTIRSAGLAAEPGQPALDLWQDRAARAGLDLSAARARRLTSQMALAADLLLCMEAAQADLIVTRTRALAGRVFLLTHWCGSADIEDPILGSADHHDRIFTQVWQASLTWARAMTEQVRW</sequence>
<gene>
    <name evidence="8" type="ORF">LPB142_16200</name>
</gene>
<dbReference type="InterPro" id="IPR017867">
    <property type="entry name" value="Tyr_phospatase_low_mol_wt"/>
</dbReference>
<evidence type="ECO:0000256" key="1">
    <source>
        <dbReference type="ARBA" id="ARBA00011063"/>
    </source>
</evidence>
<evidence type="ECO:0000259" key="7">
    <source>
        <dbReference type="SMART" id="SM00226"/>
    </source>
</evidence>
<name>A0A1D9MFW7_9RHOB</name>
<evidence type="ECO:0000313" key="9">
    <source>
        <dbReference type="Proteomes" id="UP000176562"/>
    </source>
</evidence>
<dbReference type="RefSeq" id="WP_071167004.1">
    <property type="nucleotide sequence ID" value="NZ_CP017781.1"/>
</dbReference>
<evidence type="ECO:0000313" key="8">
    <source>
        <dbReference type="EMBL" id="AOZ70683.1"/>
    </source>
</evidence>
<dbReference type="KEGG" id="rhp:LPB142_16200"/>
<evidence type="ECO:0000256" key="5">
    <source>
        <dbReference type="ARBA" id="ARBA00051722"/>
    </source>
</evidence>
<evidence type="ECO:0000256" key="4">
    <source>
        <dbReference type="ARBA" id="ARBA00022912"/>
    </source>
</evidence>
<feature type="active site" description="Nucleophile" evidence="6">
    <location>
        <position position="15"/>
    </location>
</feature>
<dbReference type="InterPro" id="IPR023485">
    <property type="entry name" value="Ptyr_pPase"/>
</dbReference>
<feature type="domain" description="Phosphotyrosine protein phosphatase I" evidence="7">
    <location>
        <begin position="9"/>
        <end position="147"/>
    </location>
</feature>
<proteinExistence type="inferred from homology"/>
<dbReference type="GO" id="GO:0004725">
    <property type="term" value="F:protein tyrosine phosphatase activity"/>
    <property type="evidence" value="ECO:0007669"/>
    <property type="project" value="UniProtKB-EC"/>
</dbReference>
<evidence type="ECO:0000256" key="6">
    <source>
        <dbReference type="PIRSR" id="PIRSR617867-1"/>
    </source>
</evidence>
<dbReference type="EMBL" id="CP017781">
    <property type="protein sequence ID" value="AOZ70683.1"/>
    <property type="molecule type" value="Genomic_DNA"/>
</dbReference>
<dbReference type="SUPFAM" id="SSF52788">
    <property type="entry name" value="Phosphotyrosine protein phosphatases I"/>
    <property type="match status" value="1"/>
</dbReference>
<dbReference type="EC" id="3.1.3.48" evidence="2"/>
<reference evidence="8 9" key="1">
    <citation type="submission" date="2016-10" db="EMBL/GenBank/DDBJ databases">
        <title>Rhodobacter sp. LPB0142, isolated from sea water.</title>
        <authorList>
            <person name="Kim E."/>
            <person name="Yi H."/>
        </authorList>
    </citation>
    <scope>NUCLEOTIDE SEQUENCE [LARGE SCALE GENOMIC DNA]</scope>
    <source>
        <strain evidence="8 9">LPB0142</strain>
    </source>
</reference>
<comment type="catalytic activity">
    <reaction evidence="5">
        <text>O-phospho-L-tyrosyl-[protein] + H2O = L-tyrosyl-[protein] + phosphate</text>
        <dbReference type="Rhea" id="RHEA:10684"/>
        <dbReference type="Rhea" id="RHEA-COMP:10136"/>
        <dbReference type="Rhea" id="RHEA-COMP:20101"/>
        <dbReference type="ChEBI" id="CHEBI:15377"/>
        <dbReference type="ChEBI" id="CHEBI:43474"/>
        <dbReference type="ChEBI" id="CHEBI:46858"/>
        <dbReference type="ChEBI" id="CHEBI:61978"/>
        <dbReference type="EC" id="3.1.3.48"/>
    </reaction>
</comment>